<dbReference type="FunFam" id="3.40.50.2300:FF:000018">
    <property type="entry name" value="DNA-binding transcriptional regulator NtrC"/>
    <property type="match status" value="1"/>
</dbReference>
<dbReference type="PANTHER" id="PTHR44688">
    <property type="entry name" value="DNA-BINDING TRANSCRIPTIONAL ACTIVATOR DEVR_DOSR"/>
    <property type="match status" value="1"/>
</dbReference>
<dbReference type="PANTHER" id="PTHR44688:SF16">
    <property type="entry name" value="DNA-BINDING TRANSCRIPTIONAL ACTIVATOR DEVR_DOSR"/>
    <property type="match status" value="1"/>
</dbReference>
<dbReference type="PROSITE" id="PS00622">
    <property type="entry name" value="HTH_LUXR_1"/>
    <property type="match status" value="1"/>
</dbReference>
<evidence type="ECO:0000259" key="8">
    <source>
        <dbReference type="PROSITE" id="PS50110"/>
    </source>
</evidence>
<dbReference type="InterPro" id="IPR011006">
    <property type="entry name" value="CheY-like_superfamily"/>
</dbReference>
<reference evidence="10" key="1">
    <citation type="submission" date="2016-10" db="EMBL/GenBank/DDBJ databases">
        <authorList>
            <person name="Varghese N."/>
            <person name="Submissions S."/>
        </authorList>
    </citation>
    <scope>NUCLEOTIDE SEQUENCE [LARGE SCALE GENOMIC DNA]</scope>
    <source>
        <strain evidence="10">Nm71</strain>
    </source>
</reference>
<organism evidence="9 10">
    <name type="scientific">Nitrosomonas marina</name>
    <dbReference type="NCBI Taxonomy" id="917"/>
    <lineage>
        <taxon>Bacteria</taxon>
        <taxon>Pseudomonadati</taxon>
        <taxon>Pseudomonadota</taxon>
        <taxon>Betaproteobacteria</taxon>
        <taxon>Nitrosomonadales</taxon>
        <taxon>Nitrosomonadaceae</taxon>
        <taxon>Nitrosomonas</taxon>
    </lineage>
</organism>
<dbReference type="AlphaFoldDB" id="A0A1H9YA56"/>
<dbReference type="Gene3D" id="1.10.10.10">
    <property type="entry name" value="Winged helix-like DNA-binding domain superfamily/Winged helix DNA-binding domain"/>
    <property type="match status" value="1"/>
</dbReference>
<evidence type="ECO:0000256" key="4">
    <source>
        <dbReference type="ARBA" id="ARBA00023125"/>
    </source>
</evidence>
<keyword evidence="3" id="KW-0805">Transcription regulation</keyword>
<dbReference type="CDD" id="cd06170">
    <property type="entry name" value="LuxR_C_like"/>
    <property type="match status" value="1"/>
</dbReference>
<keyword evidence="10" id="KW-1185">Reference proteome</keyword>
<evidence type="ECO:0000256" key="1">
    <source>
        <dbReference type="ARBA" id="ARBA00022553"/>
    </source>
</evidence>
<dbReference type="GO" id="GO:0003677">
    <property type="term" value="F:DNA binding"/>
    <property type="evidence" value="ECO:0007669"/>
    <property type="project" value="UniProtKB-KW"/>
</dbReference>
<dbReference type="PRINTS" id="PR00038">
    <property type="entry name" value="HTHLUXR"/>
</dbReference>
<evidence type="ECO:0000313" key="9">
    <source>
        <dbReference type="EMBL" id="SES65274.1"/>
    </source>
</evidence>
<keyword evidence="1 6" id="KW-0597">Phosphoprotein</keyword>
<keyword evidence="5" id="KW-0804">Transcription</keyword>
<dbReference type="Pfam" id="PF00196">
    <property type="entry name" value="GerE"/>
    <property type="match status" value="1"/>
</dbReference>
<dbReference type="InterPro" id="IPR036388">
    <property type="entry name" value="WH-like_DNA-bd_sf"/>
</dbReference>
<protein>
    <submittedName>
        <fullName evidence="9">Two component transcriptional regulator, LuxR family</fullName>
    </submittedName>
</protein>
<dbReference type="Proteomes" id="UP000199345">
    <property type="component" value="Unassembled WGS sequence"/>
</dbReference>
<dbReference type="EMBL" id="FOIA01000001">
    <property type="protein sequence ID" value="SES65274.1"/>
    <property type="molecule type" value="Genomic_DNA"/>
</dbReference>
<evidence type="ECO:0000256" key="3">
    <source>
        <dbReference type="ARBA" id="ARBA00023015"/>
    </source>
</evidence>
<dbReference type="SUPFAM" id="SSF52172">
    <property type="entry name" value="CheY-like"/>
    <property type="match status" value="1"/>
</dbReference>
<dbReference type="GO" id="GO:0006355">
    <property type="term" value="P:regulation of DNA-templated transcription"/>
    <property type="evidence" value="ECO:0007669"/>
    <property type="project" value="InterPro"/>
</dbReference>
<dbReference type="InterPro" id="IPR000792">
    <property type="entry name" value="Tscrpt_reg_LuxR_C"/>
</dbReference>
<dbReference type="RefSeq" id="WP_090655122.1">
    <property type="nucleotide sequence ID" value="NZ_FOIA01000001.1"/>
</dbReference>
<dbReference type="InterPro" id="IPR001789">
    <property type="entry name" value="Sig_transdc_resp-reg_receiver"/>
</dbReference>
<evidence type="ECO:0000313" key="10">
    <source>
        <dbReference type="Proteomes" id="UP000199345"/>
    </source>
</evidence>
<proteinExistence type="predicted"/>
<dbReference type="OrthoDB" id="9802186at2"/>
<dbReference type="SUPFAM" id="SSF46894">
    <property type="entry name" value="C-terminal effector domain of the bipartite response regulators"/>
    <property type="match status" value="1"/>
</dbReference>
<evidence type="ECO:0000256" key="6">
    <source>
        <dbReference type="PROSITE-ProRule" id="PRU00169"/>
    </source>
</evidence>
<dbReference type="SMART" id="SM00421">
    <property type="entry name" value="HTH_LUXR"/>
    <property type="match status" value="1"/>
</dbReference>
<dbReference type="Gene3D" id="3.40.50.2300">
    <property type="match status" value="1"/>
</dbReference>
<name>A0A1H9YA56_9PROT</name>
<dbReference type="GO" id="GO:0000160">
    <property type="term" value="P:phosphorelay signal transduction system"/>
    <property type="evidence" value="ECO:0007669"/>
    <property type="project" value="UniProtKB-KW"/>
</dbReference>
<keyword evidence="4" id="KW-0238">DNA-binding</keyword>
<dbReference type="CDD" id="cd17537">
    <property type="entry name" value="REC_FixJ"/>
    <property type="match status" value="1"/>
</dbReference>
<evidence type="ECO:0000256" key="5">
    <source>
        <dbReference type="ARBA" id="ARBA00023163"/>
    </source>
</evidence>
<accession>A0A1H9YA56</accession>
<gene>
    <name evidence="9" type="ORF">SAMN05216326_101142</name>
</gene>
<keyword evidence="2" id="KW-0902">Two-component regulatory system</keyword>
<dbReference type="PROSITE" id="PS50043">
    <property type="entry name" value="HTH_LUXR_2"/>
    <property type="match status" value="1"/>
</dbReference>
<evidence type="ECO:0000256" key="2">
    <source>
        <dbReference type="ARBA" id="ARBA00023012"/>
    </source>
</evidence>
<sequence length="214" mass="23989">MTDTYTAFIIDDDAAVRHSLMLMVEQEGIPVRVFDSAEAFLDEYSLYDKGCIIVDIHMPGMDGLRLQEILRNHQCTLPIIFLTGFGTIPQSVKAMKAGALDFLTKPIARTKLVASIRSAFSECEKQMRASKHNHKAKSFLSKLTEREKEVVALVVQGLPNKEIAALLDISHRTVEIHRKNIMRKSGVANLLELVQLVNESGADELLSFKRISKH</sequence>
<feature type="domain" description="HTH luxR-type" evidence="7">
    <location>
        <begin position="136"/>
        <end position="201"/>
    </location>
</feature>
<dbReference type="PROSITE" id="PS50110">
    <property type="entry name" value="RESPONSE_REGULATORY"/>
    <property type="match status" value="1"/>
</dbReference>
<feature type="modified residue" description="4-aspartylphosphate" evidence="6">
    <location>
        <position position="55"/>
    </location>
</feature>
<feature type="domain" description="Response regulatory" evidence="8">
    <location>
        <begin position="6"/>
        <end position="120"/>
    </location>
</feature>
<dbReference type="SMART" id="SM00448">
    <property type="entry name" value="REC"/>
    <property type="match status" value="1"/>
</dbReference>
<evidence type="ECO:0000259" key="7">
    <source>
        <dbReference type="PROSITE" id="PS50043"/>
    </source>
</evidence>
<dbReference type="InterPro" id="IPR016032">
    <property type="entry name" value="Sig_transdc_resp-reg_C-effctor"/>
</dbReference>
<dbReference type="Pfam" id="PF00072">
    <property type="entry name" value="Response_reg"/>
    <property type="match status" value="1"/>
</dbReference>